<dbReference type="InterPro" id="IPR038729">
    <property type="entry name" value="Rad50/SbcC_AAA"/>
</dbReference>
<dbReference type="EMBL" id="JAXAFJ010000004">
    <property type="protein sequence ID" value="MDX6806152.1"/>
    <property type="molecule type" value="Genomic_DNA"/>
</dbReference>
<proteinExistence type="predicted"/>
<dbReference type="Pfam" id="PF13304">
    <property type="entry name" value="AAA_21"/>
    <property type="match status" value="1"/>
</dbReference>
<evidence type="ECO:0000313" key="2">
    <source>
        <dbReference type="EMBL" id="MDX6806152.1"/>
    </source>
</evidence>
<gene>
    <name evidence="2" type="ORF">SCD90_08750</name>
</gene>
<dbReference type="InterPro" id="IPR027417">
    <property type="entry name" value="P-loop_NTPase"/>
</dbReference>
<organism evidence="2 3">
    <name type="scientific">Terrihabitans rhizophilus</name>
    <dbReference type="NCBI Taxonomy" id="3092662"/>
    <lineage>
        <taxon>Bacteria</taxon>
        <taxon>Pseudomonadati</taxon>
        <taxon>Pseudomonadota</taxon>
        <taxon>Alphaproteobacteria</taxon>
        <taxon>Hyphomicrobiales</taxon>
        <taxon>Terrihabitans</taxon>
    </lineage>
</organism>
<dbReference type="InterPro" id="IPR003959">
    <property type="entry name" value="ATPase_AAA_core"/>
</dbReference>
<dbReference type="RefSeq" id="WP_319844271.1">
    <property type="nucleotide sequence ID" value="NZ_JAXAFJ010000004.1"/>
</dbReference>
<dbReference type="Pfam" id="PF13476">
    <property type="entry name" value="AAA_23"/>
    <property type="match status" value="1"/>
</dbReference>
<dbReference type="Proteomes" id="UP001274321">
    <property type="component" value="Unassembled WGS sequence"/>
</dbReference>
<evidence type="ECO:0000259" key="1">
    <source>
        <dbReference type="SMART" id="SM00382"/>
    </source>
</evidence>
<sequence length="685" mass="76345">MAEQYRVEVANYLSQASREERPPRVPSHIFQESSLRRSLGRLFGNNCAYCGIRVGSSGSVDLFRPAHGAEQGPDRIAFQHYCWLALDWANLYLACPYCIREKRNRFPVVSRGPLRATITQLRRMEQDTILDPCWDAPSEHLRITRNGELVPHTLRGELTIDVFDLNRGDLLGQRGEVVSKLFSRATRQGEKAEALLPTAQFSGAAWLALLARVPPKAARTRRRHSTSLTTIRNLVSIAFLDGGSFEDSHYRSAEEPRRRYVRQVRVRNFRGLEDAVLDFPALDQKGRKGGGSVVVLGDNGVGKTSLLQAAALGCLGPIHAEEAGIKPNWCLMDGEQQGEVEVSFWGTDRTNVVRFNSGSESFDGDAPVPVMVLGYGAYRLAARREVGESARGYEYRVRSLFSERKLVNGALGLRQHLSSSNGEPDIARLEDATRALNAVLQGRAKAHLGPANRLIVDDNGRQQPLDELSSGFKSVVAITADIMDVMYEVWNGMTSAQAFILIDEIDAHLHPSWRLAIVDALRETFPLAQFLMTTHDPLPLRGLMDGEIAILSRDEDGMFLAKPHVTGLGGMSVDQILTSDLFGLETTLDAETADRIATYYSLLSRPNPTRGERQSLQLAAEALPPEVPLGDSQRERLMYRIADEYLARHRGTREENISKETIAELVDLFELAEREMLQQDDELEE</sequence>
<dbReference type="InterPro" id="IPR051396">
    <property type="entry name" value="Bact_Antivir_Def_Nuclease"/>
</dbReference>
<name>A0ABU4RMU8_9HYPH</name>
<dbReference type="Gene3D" id="3.40.50.300">
    <property type="entry name" value="P-loop containing nucleotide triphosphate hydrolases"/>
    <property type="match status" value="2"/>
</dbReference>
<dbReference type="PANTHER" id="PTHR43581">
    <property type="entry name" value="ATP/GTP PHOSPHATASE"/>
    <property type="match status" value="1"/>
</dbReference>
<evidence type="ECO:0000313" key="3">
    <source>
        <dbReference type="Proteomes" id="UP001274321"/>
    </source>
</evidence>
<dbReference type="InterPro" id="IPR003593">
    <property type="entry name" value="AAA+_ATPase"/>
</dbReference>
<protein>
    <submittedName>
        <fullName evidence="2">AAA family ATPase</fullName>
    </submittedName>
</protein>
<dbReference type="SMART" id="SM00382">
    <property type="entry name" value="AAA"/>
    <property type="match status" value="1"/>
</dbReference>
<accession>A0ABU4RMU8</accession>
<keyword evidence="3" id="KW-1185">Reference proteome</keyword>
<feature type="domain" description="AAA+ ATPase" evidence="1">
    <location>
        <begin position="289"/>
        <end position="554"/>
    </location>
</feature>
<dbReference type="PANTHER" id="PTHR43581:SF2">
    <property type="entry name" value="EXCINUCLEASE ATPASE SUBUNIT"/>
    <property type="match status" value="1"/>
</dbReference>
<comment type="caution">
    <text evidence="2">The sequence shown here is derived from an EMBL/GenBank/DDBJ whole genome shotgun (WGS) entry which is preliminary data.</text>
</comment>
<reference evidence="2 3" key="1">
    <citation type="submission" date="2023-11" db="EMBL/GenBank/DDBJ databases">
        <authorList>
            <person name="Bao R."/>
        </authorList>
    </citation>
    <scope>NUCLEOTIDE SEQUENCE [LARGE SCALE GENOMIC DNA]</scope>
    <source>
        <strain evidence="2 3">PJ23</strain>
    </source>
</reference>
<dbReference type="SUPFAM" id="SSF52540">
    <property type="entry name" value="P-loop containing nucleoside triphosphate hydrolases"/>
    <property type="match status" value="1"/>
</dbReference>